<proteinExistence type="inferred from homology"/>
<protein>
    <submittedName>
        <fullName evidence="10">Trk system potassium uptake protein TrkH</fullName>
    </submittedName>
</protein>
<dbReference type="GO" id="GO:0005886">
    <property type="term" value="C:plasma membrane"/>
    <property type="evidence" value="ECO:0007669"/>
    <property type="project" value="UniProtKB-SubCell"/>
</dbReference>
<keyword evidence="6 9" id="KW-1133">Transmembrane helix</keyword>
<keyword evidence="4" id="KW-1003">Cell membrane</keyword>
<name>A0A645IG39_9ZZZZ</name>
<evidence type="ECO:0000256" key="5">
    <source>
        <dbReference type="ARBA" id="ARBA00022692"/>
    </source>
</evidence>
<keyword evidence="3" id="KW-0813">Transport</keyword>
<dbReference type="InterPro" id="IPR003445">
    <property type="entry name" value="Cat_transpt"/>
</dbReference>
<comment type="caution">
    <text evidence="10">The sequence shown here is derived from an EMBL/GenBank/DDBJ whole genome shotgun (WGS) entry which is preliminary data.</text>
</comment>
<dbReference type="EMBL" id="VSSQ01106926">
    <property type="protein sequence ID" value="MPN46333.1"/>
    <property type="molecule type" value="Genomic_DNA"/>
</dbReference>
<evidence type="ECO:0000313" key="10">
    <source>
        <dbReference type="EMBL" id="MPN46333.1"/>
    </source>
</evidence>
<gene>
    <name evidence="10" type="primary">trkH_36</name>
    <name evidence="10" type="ORF">SDC9_193919</name>
</gene>
<comment type="subcellular location">
    <subcellularLocation>
        <location evidence="1">Cell membrane</location>
        <topology evidence="1">Multi-pass membrane protein</topology>
    </subcellularLocation>
</comment>
<evidence type="ECO:0000256" key="3">
    <source>
        <dbReference type="ARBA" id="ARBA00022448"/>
    </source>
</evidence>
<feature type="transmembrane region" description="Helical" evidence="9">
    <location>
        <begin position="57"/>
        <end position="83"/>
    </location>
</feature>
<keyword evidence="5 9" id="KW-0812">Transmembrane</keyword>
<dbReference type="PANTHER" id="PTHR32024">
    <property type="entry name" value="TRK SYSTEM POTASSIUM UPTAKE PROTEIN TRKG-RELATED"/>
    <property type="match status" value="1"/>
</dbReference>
<organism evidence="10">
    <name type="scientific">bioreactor metagenome</name>
    <dbReference type="NCBI Taxonomy" id="1076179"/>
    <lineage>
        <taxon>unclassified sequences</taxon>
        <taxon>metagenomes</taxon>
        <taxon>ecological metagenomes</taxon>
    </lineage>
</organism>
<evidence type="ECO:0000256" key="1">
    <source>
        <dbReference type="ARBA" id="ARBA00004651"/>
    </source>
</evidence>
<dbReference type="GO" id="GO:0030001">
    <property type="term" value="P:metal ion transport"/>
    <property type="evidence" value="ECO:0007669"/>
    <property type="project" value="UniProtKB-ARBA"/>
</dbReference>
<dbReference type="Pfam" id="PF02386">
    <property type="entry name" value="TrkH"/>
    <property type="match status" value="1"/>
</dbReference>
<keyword evidence="8 9" id="KW-0472">Membrane</keyword>
<evidence type="ECO:0000256" key="8">
    <source>
        <dbReference type="ARBA" id="ARBA00023136"/>
    </source>
</evidence>
<keyword evidence="7" id="KW-0406">Ion transport</keyword>
<reference evidence="10" key="1">
    <citation type="submission" date="2019-08" db="EMBL/GenBank/DDBJ databases">
        <authorList>
            <person name="Kucharzyk K."/>
            <person name="Murdoch R.W."/>
            <person name="Higgins S."/>
            <person name="Loffler F."/>
        </authorList>
    </citation>
    <scope>NUCLEOTIDE SEQUENCE</scope>
</reference>
<sequence length="145" mass="15565">MFIGGCSGSTGGAIKSLRVMIVMRHIKAELQRILHPHGITACRVCGKPLPRETVSSVTAFFILYIVTFALGGVIMACLGLDVLTAFTSVAATLGNGGPGLGAIGPMDNYSGIPHLGKWFLSLFMLLGRLELYTVIILVFPETWRR</sequence>
<evidence type="ECO:0000256" key="9">
    <source>
        <dbReference type="SAM" id="Phobius"/>
    </source>
</evidence>
<dbReference type="AlphaFoldDB" id="A0A645IG39"/>
<comment type="similarity">
    <text evidence="2">Belongs to the TrkH potassium transport family.</text>
</comment>
<accession>A0A645IG39</accession>
<dbReference type="PANTHER" id="PTHR32024:SF2">
    <property type="entry name" value="TRK SYSTEM POTASSIUM UPTAKE PROTEIN TRKG-RELATED"/>
    <property type="match status" value="1"/>
</dbReference>
<evidence type="ECO:0000256" key="2">
    <source>
        <dbReference type="ARBA" id="ARBA00009137"/>
    </source>
</evidence>
<evidence type="ECO:0000256" key="4">
    <source>
        <dbReference type="ARBA" id="ARBA00022475"/>
    </source>
</evidence>
<evidence type="ECO:0000256" key="6">
    <source>
        <dbReference type="ARBA" id="ARBA00022989"/>
    </source>
</evidence>
<dbReference type="GO" id="GO:0008324">
    <property type="term" value="F:monoatomic cation transmembrane transporter activity"/>
    <property type="evidence" value="ECO:0007669"/>
    <property type="project" value="InterPro"/>
</dbReference>
<feature type="transmembrane region" description="Helical" evidence="9">
    <location>
        <begin position="118"/>
        <end position="139"/>
    </location>
</feature>
<evidence type="ECO:0000256" key="7">
    <source>
        <dbReference type="ARBA" id="ARBA00023065"/>
    </source>
</evidence>